<reference evidence="2" key="1">
    <citation type="journal article" date="2023" name="Mol. Phylogenet. Evol.">
        <title>Genome-scale phylogeny and comparative genomics of the fungal order Sordariales.</title>
        <authorList>
            <person name="Hensen N."/>
            <person name="Bonometti L."/>
            <person name="Westerberg I."/>
            <person name="Brannstrom I.O."/>
            <person name="Guillou S."/>
            <person name="Cros-Aarteil S."/>
            <person name="Calhoun S."/>
            <person name="Haridas S."/>
            <person name="Kuo A."/>
            <person name="Mondo S."/>
            <person name="Pangilinan J."/>
            <person name="Riley R."/>
            <person name="LaButti K."/>
            <person name="Andreopoulos B."/>
            <person name="Lipzen A."/>
            <person name="Chen C."/>
            <person name="Yan M."/>
            <person name="Daum C."/>
            <person name="Ng V."/>
            <person name="Clum A."/>
            <person name="Steindorff A."/>
            <person name="Ohm R.A."/>
            <person name="Martin F."/>
            <person name="Silar P."/>
            <person name="Natvig D.O."/>
            <person name="Lalanne C."/>
            <person name="Gautier V."/>
            <person name="Ament-Velasquez S.L."/>
            <person name="Kruys A."/>
            <person name="Hutchinson M.I."/>
            <person name="Powell A.J."/>
            <person name="Barry K."/>
            <person name="Miller A.N."/>
            <person name="Grigoriev I.V."/>
            <person name="Debuchy R."/>
            <person name="Gladieux P."/>
            <person name="Hiltunen Thoren M."/>
            <person name="Johannesson H."/>
        </authorList>
    </citation>
    <scope>NUCLEOTIDE SEQUENCE</scope>
    <source>
        <strain evidence="2">CBS 359.72</strain>
    </source>
</reference>
<feature type="compositionally biased region" description="Acidic residues" evidence="1">
    <location>
        <begin position="250"/>
        <end position="261"/>
    </location>
</feature>
<feature type="compositionally biased region" description="Basic and acidic residues" evidence="1">
    <location>
        <begin position="227"/>
        <end position="237"/>
    </location>
</feature>
<accession>A0AAN7CW60</accession>
<name>A0AAN7CW60_9PEZI</name>
<proteinExistence type="predicted"/>
<gene>
    <name evidence="2" type="ORF">C7999DRAFT_39472</name>
</gene>
<feature type="compositionally biased region" description="Basic and acidic residues" evidence="1">
    <location>
        <begin position="262"/>
        <end position="281"/>
    </location>
</feature>
<reference evidence="2" key="2">
    <citation type="submission" date="2023-05" db="EMBL/GenBank/DDBJ databases">
        <authorList>
            <consortium name="Lawrence Berkeley National Laboratory"/>
            <person name="Steindorff A."/>
            <person name="Hensen N."/>
            <person name="Bonometti L."/>
            <person name="Westerberg I."/>
            <person name="Brannstrom I.O."/>
            <person name="Guillou S."/>
            <person name="Cros-Aarteil S."/>
            <person name="Calhoun S."/>
            <person name="Haridas S."/>
            <person name="Kuo A."/>
            <person name="Mondo S."/>
            <person name="Pangilinan J."/>
            <person name="Riley R."/>
            <person name="Labutti K."/>
            <person name="Andreopoulos B."/>
            <person name="Lipzen A."/>
            <person name="Chen C."/>
            <person name="Yanf M."/>
            <person name="Daum C."/>
            <person name="Ng V."/>
            <person name="Clum A."/>
            <person name="Ohm R."/>
            <person name="Martin F."/>
            <person name="Silar P."/>
            <person name="Natvig D."/>
            <person name="Lalanne C."/>
            <person name="Gautier V."/>
            <person name="Ament-Velasquez S.L."/>
            <person name="Kruys A."/>
            <person name="Hutchinson M.I."/>
            <person name="Powell A.J."/>
            <person name="Barry K."/>
            <person name="Miller A.N."/>
            <person name="Grigoriev I.V."/>
            <person name="Debuchy R."/>
            <person name="Gladieux P."/>
            <person name="Thoren M.H."/>
            <person name="Johannesson H."/>
        </authorList>
    </citation>
    <scope>NUCLEOTIDE SEQUENCE</scope>
    <source>
        <strain evidence="2">CBS 359.72</strain>
    </source>
</reference>
<dbReference type="Proteomes" id="UP001303647">
    <property type="component" value="Unassembled WGS sequence"/>
</dbReference>
<evidence type="ECO:0000313" key="2">
    <source>
        <dbReference type="EMBL" id="KAK4249494.1"/>
    </source>
</evidence>
<sequence length="301" mass="34439">MHSSARQPAQKGSDNSVMDLALHASDMVLSSTQIQNPLQDQYPPAESLPQREETFLIPPPLMHFPHCRLEITTSPFPTDTGKLERVALPGALVRTLLSRFESSLQRQQRRKQEQPQPPRHQQHQQQPTQSTPAHRLPTRLRGKNKKTSRSAIHQYQQQRRRRQQPYRPVRIQPHFDDTDDWVFSRCILGDFTGFREDEAEALSAQGRLCCWASVELRPQQQQQQQPEQRRGGEERKWLNTGSSTSTNTAEESESPNDGDDGDCARGRGGEGDGEEQPKWELKFEVQRVGVRDPGSGWCECF</sequence>
<protein>
    <submittedName>
        <fullName evidence="2">Uncharacterized protein</fullName>
    </submittedName>
</protein>
<feature type="region of interest" description="Disordered" evidence="1">
    <location>
        <begin position="102"/>
        <end position="174"/>
    </location>
</feature>
<feature type="compositionally biased region" description="Basic residues" evidence="1">
    <location>
        <begin position="136"/>
        <end position="148"/>
    </location>
</feature>
<feature type="compositionally biased region" description="Low complexity" evidence="1">
    <location>
        <begin position="239"/>
        <end position="249"/>
    </location>
</feature>
<evidence type="ECO:0000256" key="1">
    <source>
        <dbReference type="SAM" id="MobiDB-lite"/>
    </source>
</evidence>
<organism evidence="2 3">
    <name type="scientific">Corynascus novoguineensis</name>
    <dbReference type="NCBI Taxonomy" id="1126955"/>
    <lineage>
        <taxon>Eukaryota</taxon>
        <taxon>Fungi</taxon>
        <taxon>Dikarya</taxon>
        <taxon>Ascomycota</taxon>
        <taxon>Pezizomycotina</taxon>
        <taxon>Sordariomycetes</taxon>
        <taxon>Sordariomycetidae</taxon>
        <taxon>Sordariales</taxon>
        <taxon>Chaetomiaceae</taxon>
        <taxon>Corynascus</taxon>
    </lineage>
</organism>
<dbReference type="EMBL" id="MU857623">
    <property type="protein sequence ID" value="KAK4249494.1"/>
    <property type="molecule type" value="Genomic_DNA"/>
</dbReference>
<comment type="caution">
    <text evidence="2">The sequence shown here is derived from an EMBL/GenBank/DDBJ whole genome shotgun (WGS) entry which is preliminary data.</text>
</comment>
<feature type="region of interest" description="Disordered" evidence="1">
    <location>
        <begin position="217"/>
        <end position="281"/>
    </location>
</feature>
<keyword evidence="3" id="KW-1185">Reference proteome</keyword>
<feature type="compositionally biased region" description="Low complexity" evidence="1">
    <location>
        <begin position="217"/>
        <end position="226"/>
    </location>
</feature>
<dbReference type="AlphaFoldDB" id="A0AAN7CW60"/>
<evidence type="ECO:0000313" key="3">
    <source>
        <dbReference type="Proteomes" id="UP001303647"/>
    </source>
</evidence>